<keyword evidence="3" id="KW-1185">Reference proteome</keyword>
<evidence type="ECO:0000313" key="3">
    <source>
        <dbReference type="Proteomes" id="UP001437256"/>
    </source>
</evidence>
<keyword evidence="1" id="KW-0472">Membrane</keyword>
<feature type="transmembrane region" description="Helical" evidence="1">
    <location>
        <begin position="91"/>
        <end position="113"/>
    </location>
</feature>
<evidence type="ECO:0000313" key="2">
    <source>
        <dbReference type="EMBL" id="KAL0060029.1"/>
    </source>
</evidence>
<feature type="transmembrane region" description="Helical" evidence="1">
    <location>
        <begin position="59"/>
        <end position="79"/>
    </location>
</feature>
<reference evidence="2 3" key="1">
    <citation type="submission" date="2024-05" db="EMBL/GenBank/DDBJ databases">
        <title>A draft genome resource for the thread blight pathogen Marasmius tenuissimus strain MS-2.</title>
        <authorList>
            <person name="Yulfo-Soto G.E."/>
            <person name="Baruah I.K."/>
            <person name="Amoako-Attah I."/>
            <person name="Bukari Y."/>
            <person name="Meinhardt L.W."/>
            <person name="Bailey B.A."/>
            <person name="Cohen S.P."/>
        </authorList>
    </citation>
    <scope>NUCLEOTIDE SEQUENCE [LARGE SCALE GENOMIC DNA]</scope>
    <source>
        <strain evidence="2 3">MS-2</strain>
    </source>
</reference>
<protein>
    <submittedName>
        <fullName evidence="2">Uncharacterized protein</fullName>
    </submittedName>
</protein>
<dbReference type="EMBL" id="JBBXMP010000196">
    <property type="protein sequence ID" value="KAL0060029.1"/>
    <property type="molecule type" value="Genomic_DNA"/>
</dbReference>
<keyword evidence="1" id="KW-1133">Transmembrane helix</keyword>
<organism evidence="2 3">
    <name type="scientific">Marasmius tenuissimus</name>
    <dbReference type="NCBI Taxonomy" id="585030"/>
    <lineage>
        <taxon>Eukaryota</taxon>
        <taxon>Fungi</taxon>
        <taxon>Dikarya</taxon>
        <taxon>Basidiomycota</taxon>
        <taxon>Agaricomycotina</taxon>
        <taxon>Agaricomycetes</taxon>
        <taxon>Agaricomycetidae</taxon>
        <taxon>Agaricales</taxon>
        <taxon>Marasmiineae</taxon>
        <taxon>Marasmiaceae</taxon>
        <taxon>Marasmius</taxon>
    </lineage>
</organism>
<gene>
    <name evidence="2" type="ORF">AAF712_013208</name>
</gene>
<dbReference type="Proteomes" id="UP001437256">
    <property type="component" value="Unassembled WGS sequence"/>
</dbReference>
<proteinExistence type="predicted"/>
<accession>A0ABR2ZGE8</accession>
<name>A0ABR2ZGE8_9AGAR</name>
<evidence type="ECO:0000256" key="1">
    <source>
        <dbReference type="SAM" id="Phobius"/>
    </source>
</evidence>
<comment type="caution">
    <text evidence="2">The sequence shown here is derived from an EMBL/GenBank/DDBJ whole genome shotgun (WGS) entry which is preliminary data.</text>
</comment>
<keyword evidence="1" id="KW-0812">Transmembrane</keyword>
<sequence>MKECKADDNKPIVIDIASIIDGAAAQVKTYVDAKVGLNIALAANADTGAEAGAAVSIDVLVRLLVSLVTSVVACIKSVLTVTAKGELDACAIVFASLCVSLCGFLQLTTFIAFCARLGADASATAFLEAVVRCAERIEL</sequence>